<sequence>MQQQFSKSALSDFNLVKKLGEGYYSSVYQVQRKCDGQYYAIRRVKIHQHSLKEREDALNNIRTLASLGQYNQDNRILNVIMEFVSGGDLLQILKQGKQEGGIQESEIWTILIQIILGVKILHDNGILHRDLNLENVFVVKTPKGNIYKIGDFNIGKVTRQGNAEIGPPYDVAPEMWKGEQNSRPCDIWLIGCIIYELTAFQHPFRARDIESLYKKVQIGKYDPIPSKYSEDLQQILRMLLQVNPKNRPNCDQILKDPKVVKNSGSLLVEIEQKLGKLNDNQPNPKRENKSKKLHSKQGLNIETKNPVTSQPRINLEQQQQQEQQLRKKSVIPSSQEALLKRKPPLAKPQIASAQKIKNHPQTPQYQGQKVQYKDQNLKNQEQKNCNNLKLQQCLGQQHQQQMEQQIQQKRQHGAGIQQISK</sequence>
<dbReference type="OrthoDB" id="248923at2759"/>
<evidence type="ECO:0000259" key="10">
    <source>
        <dbReference type="PROSITE" id="PS50011"/>
    </source>
</evidence>
<keyword evidence="6" id="KW-0067">ATP-binding</keyword>
<dbReference type="STRING" id="5888.A0C6M4"/>
<dbReference type="EMBL" id="CT868044">
    <property type="protein sequence ID" value="CAK66441.1"/>
    <property type="molecule type" value="Genomic_DNA"/>
</dbReference>
<comment type="catalytic activity">
    <reaction evidence="7">
        <text>L-threonyl-[protein] + ATP = O-phospho-L-threonyl-[protein] + ADP + H(+)</text>
        <dbReference type="Rhea" id="RHEA:46608"/>
        <dbReference type="Rhea" id="RHEA-COMP:11060"/>
        <dbReference type="Rhea" id="RHEA-COMP:11605"/>
        <dbReference type="ChEBI" id="CHEBI:15378"/>
        <dbReference type="ChEBI" id="CHEBI:30013"/>
        <dbReference type="ChEBI" id="CHEBI:30616"/>
        <dbReference type="ChEBI" id="CHEBI:61977"/>
        <dbReference type="ChEBI" id="CHEBI:456216"/>
        <dbReference type="EC" id="2.7.11.1"/>
    </reaction>
</comment>
<dbReference type="HOGENOM" id="CLU_000288_183_1_1"/>
<feature type="domain" description="Protein kinase" evidence="10">
    <location>
        <begin position="13"/>
        <end position="259"/>
    </location>
</feature>
<keyword evidence="5" id="KW-0418">Kinase</keyword>
<dbReference type="GO" id="GO:0005524">
    <property type="term" value="F:ATP binding"/>
    <property type="evidence" value="ECO:0007669"/>
    <property type="project" value="UniProtKB-KW"/>
</dbReference>
<dbReference type="PROSITE" id="PS50011">
    <property type="entry name" value="PROTEIN_KINASE_DOM"/>
    <property type="match status" value="1"/>
</dbReference>
<dbReference type="Pfam" id="PF00069">
    <property type="entry name" value="Pkinase"/>
    <property type="match status" value="1"/>
</dbReference>
<accession>A0C6M4</accession>
<evidence type="ECO:0000256" key="4">
    <source>
        <dbReference type="ARBA" id="ARBA00022741"/>
    </source>
</evidence>
<dbReference type="InterPro" id="IPR051131">
    <property type="entry name" value="NEK_Ser/Thr_kinase_NIMA"/>
</dbReference>
<dbReference type="PANTHER" id="PTHR44899">
    <property type="entry name" value="CAMK FAMILY PROTEIN KINASE"/>
    <property type="match status" value="1"/>
</dbReference>
<reference evidence="11 12" key="1">
    <citation type="journal article" date="2006" name="Nature">
        <title>Global trends of whole-genome duplications revealed by the ciliate Paramecium tetraurelia.</title>
        <authorList>
            <consortium name="Genoscope"/>
            <person name="Aury J.-M."/>
            <person name="Jaillon O."/>
            <person name="Duret L."/>
            <person name="Noel B."/>
            <person name="Jubin C."/>
            <person name="Porcel B.M."/>
            <person name="Segurens B."/>
            <person name="Daubin V."/>
            <person name="Anthouard V."/>
            <person name="Aiach N."/>
            <person name="Arnaiz O."/>
            <person name="Billaut A."/>
            <person name="Beisson J."/>
            <person name="Blanc I."/>
            <person name="Bouhouche K."/>
            <person name="Camara F."/>
            <person name="Duharcourt S."/>
            <person name="Guigo R."/>
            <person name="Gogendeau D."/>
            <person name="Katinka M."/>
            <person name="Keller A.-M."/>
            <person name="Kissmehl R."/>
            <person name="Klotz C."/>
            <person name="Koll F."/>
            <person name="Le Moue A."/>
            <person name="Lepere C."/>
            <person name="Malinsky S."/>
            <person name="Nowacki M."/>
            <person name="Nowak J.K."/>
            <person name="Plattner H."/>
            <person name="Poulain J."/>
            <person name="Ruiz F."/>
            <person name="Serrano V."/>
            <person name="Zagulski M."/>
            <person name="Dessen P."/>
            <person name="Betermier M."/>
            <person name="Weissenbach J."/>
            <person name="Scarpelli C."/>
            <person name="Schachter V."/>
            <person name="Sperling L."/>
            <person name="Meyer E."/>
            <person name="Cohen J."/>
            <person name="Wincker P."/>
        </authorList>
    </citation>
    <scope>NUCLEOTIDE SEQUENCE [LARGE SCALE GENOMIC DNA]</scope>
    <source>
        <strain evidence="11 12">Stock d4-2</strain>
    </source>
</reference>
<dbReference type="SUPFAM" id="SSF56112">
    <property type="entry name" value="Protein kinase-like (PK-like)"/>
    <property type="match status" value="1"/>
</dbReference>
<feature type="compositionally biased region" description="Polar residues" evidence="9">
    <location>
        <begin position="359"/>
        <end position="368"/>
    </location>
</feature>
<dbReference type="OMA" id="YVIAYKE"/>
<evidence type="ECO:0000256" key="7">
    <source>
        <dbReference type="ARBA" id="ARBA00047899"/>
    </source>
</evidence>
<feature type="region of interest" description="Disordered" evidence="9">
    <location>
        <begin position="273"/>
        <end position="368"/>
    </location>
</feature>
<dbReference type="InterPro" id="IPR011009">
    <property type="entry name" value="Kinase-like_dom_sf"/>
</dbReference>
<dbReference type="Gene3D" id="1.10.510.10">
    <property type="entry name" value="Transferase(Phosphotransferase) domain 1"/>
    <property type="match status" value="1"/>
</dbReference>
<dbReference type="KEGG" id="ptm:GSPATT00035570001"/>
<dbReference type="GeneID" id="5019623"/>
<proteinExistence type="predicted"/>
<dbReference type="EC" id="2.7.11.1" evidence="1"/>
<organism evidence="11 12">
    <name type="scientific">Paramecium tetraurelia</name>
    <dbReference type="NCBI Taxonomy" id="5888"/>
    <lineage>
        <taxon>Eukaryota</taxon>
        <taxon>Sar</taxon>
        <taxon>Alveolata</taxon>
        <taxon>Ciliophora</taxon>
        <taxon>Intramacronucleata</taxon>
        <taxon>Oligohymenophorea</taxon>
        <taxon>Peniculida</taxon>
        <taxon>Parameciidae</taxon>
        <taxon>Paramecium</taxon>
    </lineage>
</organism>
<dbReference type="eggNOG" id="KOG0591">
    <property type="taxonomic scope" value="Eukaryota"/>
</dbReference>
<dbReference type="RefSeq" id="XP_001433838.1">
    <property type="nucleotide sequence ID" value="XM_001433801.1"/>
</dbReference>
<dbReference type="Proteomes" id="UP000000600">
    <property type="component" value="Unassembled WGS sequence"/>
</dbReference>
<evidence type="ECO:0000256" key="8">
    <source>
        <dbReference type="ARBA" id="ARBA00048679"/>
    </source>
</evidence>
<evidence type="ECO:0000256" key="1">
    <source>
        <dbReference type="ARBA" id="ARBA00012513"/>
    </source>
</evidence>
<evidence type="ECO:0000256" key="9">
    <source>
        <dbReference type="SAM" id="MobiDB-lite"/>
    </source>
</evidence>
<keyword evidence="12" id="KW-1185">Reference proteome</keyword>
<dbReference type="GO" id="GO:0004674">
    <property type="term" value="F:protein serine/threonine kinase activity"/>
    <property type="evidence" value="ECO:0007669"/>
    <property type="project" value="UniProtKB-KW"/>
</dbReference>
<gene>
    <name evidence="11" type="ORF">GSPATT00035570001</name>
</gene>
<comment type="catalytic activity">
    <reaction evidence="8">
        <text>L-seryl-[protein] + ATP = O-phospho-L-seryl-[protein] + ADP + H(+)</text>
        <dbReference type="Rhea" id="RHEA:17989"/>
        <dbReference type="Rhea" id="RHEA-COMP:9863"/>
        <dbReference type="Rhea" id="RHEA-COMP:11604"/>
        <dbReference type="ChEBI" id="CHEBI:15378"/>
        <dbReference type="ChEBI" id="CHEBI:29999"/>
        <dbReference type="ChEBI" id="CHEBI:30616"/>
        <dbReference type="ChEBI" id="CHEBI:83421"/>
        <dbReference type="ChEBI" id="CHEBI:456216"/>
        <dbReference type="EC" id="2.7.11.1"/>
    </reaction>
</comment>
<dbReference type="Gene3D" id="3.30.200.20">
    <property type="entry name" value="Phosphorylase Kinase, domain 1"/>
    <property type="match status" value="1"/>
</dbReference>
<dbReference type="InterPro" id="IPR000719">
    <property type="entry name" value="Prot_kinase_dom"/>
</dbReference>
<dbReference type="PANTHER" id="PTHR44899:SF3">
    <property type="entry name" value="SERINE_THREONINE-PROTEIN KINASE NEK1"/>
    <property type="match status" value="1"/>
</dbReference>
<evidence type="ECO:0000256" key="5">
    <source>
        <dbReference type="ARBA" id="ARBA00022777"/>
    </source>
</evidence>
<keyword evidence="3" id="KW-0808">Transferase</keyword>
<name>A0C6M4_PARTE</name>
<protein>
    <recommendedName>
        <fullName evidence="1">non-specific serine/threonine protein kinase</fullName>
        <ecNumber evidence="1">2.7.11.1</ecNumber>
    </recommendedName>
</protein>
<keyword evidence="4" id="KW-0547">Nucleotide-binding</keyword>
<keyword evidence="2" id="KW-0723">Serine/threonine-protein kinase</keyword>
<evidence type="ECO:0000256" key="3">
    <source>
        <dbReference type="ARBA" id="ARBA00022679"/>
    </source>
</evidence>
<dbReference type="AlphaFoldDB" id="A0C6M4"/>
<evidence type="ECO:0000256" key="2">
    <source>
        <dbReference type="ARBA" id="ARBA00022527"/>
    </source>
</evidence>
<evidence type="ECO:0000313" key="12">
    <source>
        <dbReference type="Proteomes" id="UP000000600"/>
    </source>
</evidence>
<evidence type="ECO:0000313" key="11">
    <source>
        <dbReference type="EMBL" id="CAK66441.1"/>
    </source>
</evidence>
<evidence type="ECO:0000256" key="6">
    <source>
        <dbReference type="ARBA" id="ARBA00022840"/>
    </source>
</evidence>
<feature type="compositionally biased region" description="Polar residues" evidence="9">
    <location>
        <begin position="297"/>
        <end position="312"/>
    </location>
</feature>
<dbReference type="InParanoid" id="A0C6M4"/>